<name>A0A250XC61_9CHLO</name>
<accession>A0A250XC61</accession>
<dbReference type="OrthoDB" id="34984at2759"/>
<dbReference type="Proteomes" id="UP000232323">
    <property type="component" value="Unassembled WGS sequence"/>
</dbReference>
<feature type="compositionally biased region" description="Low complexity" evidence="1">
    <location>
        <begin position="343"/>
        <end position="354"/>
    </location>
</feature>
<dbReference type="AlphaFoldDB" id="A0A250XC61"/>
<protein>
    <submittedName>
        <fullName evidence="2">Uncharacterized protein</fullName>
    </submittedName>
</protein>
<organism evidence="2 3">
    <name type="scientific">Chlamydomonas eustigma</name>
    <dbReference type="NCBI Taxonomy" id="1157962"/>
    <lineage>
        <taxon>Eukaryota</taxon>
        <taxon>Viridiplantae</taxon>
        <taxon>Chlorophyta</taxon>
        <taxon>core chlorophytes</taxon>
        <taxon>Chlorophyceae</taxon>
        <taxon>CS clade</taxon>
        <taxon>Chlamydomonadales</taxon>
        <taxon>Chlamydomonadaceae</taxon>
        <taxon>Chlamydomonas</taxon>
    </lineage>
</organism>
<evidence type="ECO:0000313" key="3">
    <source>
        <dbReference type="Proteomes" id="UP000232323"/>
    </source>
</evidence>
<keyword evidence="3" id="KW-1185">Reference proteome</keyword>
<gene>
    <name evidence="2" type="ORF">CEUSTIGMA_g8096.t1</name>
</gene>
<sequence length="863" mass="95641">MQRFLRTNIHPSIAVEESFCSFKHRYQVKRPYCREQTTVAVVMLRNPYDWAIAMHKACYCRRTLALDNELAKLSFHTFITGDWGNDTLFNISIQSSPRPRPTLIGNVPACSHLLHCRSLKLLNFLNLTSWVPFVEYVRHEDVIAPAQAVTWLHQFVKKFRLPLASSGRNHSVHSADPVVLYKASGHIEFDLETHQSSSIWFNGERIISAGHLPLRVDNNISSSYSSSIVNIVKKISGSADNDETRVVQQQRQGAGDASELSLSVDEMGQYIHLINQLLNRNVEAMAGYPVIELAGRGGVQSINATLQRTTTRFSYPPPPRPTRPHHHHLSALQSHENHDDSQVHSQVHSQLSQQQDRWLIEQRLALDGPGSSNSTNSSRRLSPKKRWEAVARAKKQQKLAALAALGMKQEGHGLLGSSLVSSTLPSSSIRNNNGSYDSGGLTATASTYSAYSATTATGGRAATGTTGYTGTTTTSAQLLKGKIIRIAVIGERHSGTTFIGRLLRINIDPDISISEYLCGTFKHRYMYKKSTCRDLDRTLVVIMLRNPYDWASSMHRKCYCSRSKEVEEKVALLPFQTFLEMPWFNDTYFNASFVVGRDTMPLGPWPPCPNLMQCRALKYRNFLNVSTWAPHVELVRHEDVISPDLAVAWLSKIIPKYSLESAGIDGKLDAVSSYKDSGMAFNLELVSSRSVWFSQYTLFSNQSRIMESSSSNGTNNSTLLAVDSNDVATRILGFQVPSSLGGLGGVATVIGGLSSPCSEAVINSAHRDDKSLPLACASESLSKSHSEAASLLGFDGVVINHTNENQNLRRRRRAGHDGTRGRLSTLHGRIDANAMKMQARIVNTVMDVELERIIGYTAVNTIE</sequence>
<dbReference type="EMBL" id="BEGY01000055">
    <property type="protein sequence ID" value="GAX80661.1"/>
    <property type="molecule type" value="Genomic_DNA"/>
</dbReference>
<dbReference type="SUPFAM" id="SSF52540">
    <property type="entry name" value="P-loop containing nucleoside triphosphate hydrolases"/>
    <property type="match status" value="1"/>
</dbReference>
<proteinExistence type="predicted"/>
<reference evidence="2 3" key="1">
    <citation type="submission" date="2017-08" db="EMBL/GenBank/DDBJ databases">
        <title>Acidophilic green algal genome provides insights into adaptation to an acidic environment.</title>
        <authorList>
            <person name="Hirooka S."/>
            <person name="Hirose Y."/>
            <person name="Kanesaki Y."/>
            <person name="Higuchi S."/>
            <person name="Fujiwara T."/>
            <person name="Onuma R."/>
            <person name="Era A."/>
            <person name="Ohbayashi R."/>
            <person name="Uzuka A."/>
            <person name="Nozaki H."/>
            <person name="Yoshikawa H."/>
            <person name="Miyagishima S.Y."/>
        </authorList>
    </citation>
    <scope>NUCLEOTIDE SEQUENCE [LARGE SCALE GENOMIC DNA]</scope>
    <source>
        <strain evidence="2 3">NIES-2499</strain>
    </source>
</reference>
<feature type="region of interest" description="Disordered" evidence="1">
    <location>
        <begin position="311"/>
        <end position="354"/>
    </location>
</feature>
<evidence type="ECO:0000313" key="2">
    <source>
        <dbReference type="EMBL" id="GAX80661.1"/>
    </source>
</evidence>
<feature type="compositionally biased region" description="Low complexity" evidence="1">
    <location>
        <begin position="371"/>
        <end position="380"/>
    </location>
</feature>
<evidence type="ECO:0000256" key="1">
    <source>
        <dbReference type="SAM" id="MobiDB-lite"/>
    </source>
</evidence>
<dbReference type="InterPro" id="IPR027417">
    <property type="entry name" value="P-loop_NTPase"/>
</dbReference>
<comment type="caution">
    <text evidence="2">The sequence shown here is derived from an EMBL/GenBank/DDBJ whole genome shotgun (WGS) entry which is preliminary data.</text>
</comment>
<feature type="region of interest" description="Disordered" evidence="1">
    <location>
        <begin position="366"/>
        <end position="387"/>
    </location>
</feature>